<keyword evidence="8" id="KW-1185">Reference proteome</keyword>
<comment type="caution">
    <text evidence="7">The sequence shown here is derived from an EMBL/GenBank/DDBJ whole genome shotgun (WGS) entry which is preliminary data.</text>
</comment>
<dbReference type="AlphaFoldDB" id="A0A9X3EQN1"/>
<evidence type="ECO:0000256" key="3">
    <source>
        <dbReference type="ARBA" id="ARBA00022692"/>
    </source>
</evidence>
<dbReference type="GO" id="GO:0005436">
    <property type="term" value="F:sodium:phosphate symporter activity"/>
    <property type="evidence" value="ECO:0007669"/>
    <property type="project" value="InterPro"/>
</dbReference>
<comment type="subcellular location">
    <subcellularLocation>
        <location evidence="1">Cell membrane</location>
        <topology evidence="1">Multi-pass membrane protein</topology>
    </subcellularLocation>
</comment>
<feature type="transmembrane region" description="Helical" evidence="6">
    <location>
        <begin position="85"/>
        <end position="107"/>
    </location>
</feature>
<organism evidence="7 8">
    <name type="scientific">Parathalassolituus penaei</name>
    <dbReference type="NCBI Taxonomy" id="2997323"/>
    <lineage>
        <taxon>Bacteria</taxon>
        <taxon>Pseudomonadati</taxon>
        <taxon>Pseudomonadota</taxon>
        <taxon>Gammaproteobacteria</taxon>
        <taxon>Oceanospirillales</taxon>
        <taxon>Oceanospirillaceae</taxon>
        <taxon>Parathalassolituus</taxon>
    </lineage>
</organism>
<feature type="transmembrane region" description="Helical" evidence="6">
    <location>
        <begin position="26"/>
        <end position="47"/>
    </location>
</feature>
<evidence type="ECO:0000256" key="2">
    <source>
        <dbReference type="ARBA" id="ARBA00022475"/>
    </source>
</evidence>
<feature type="transmembrane region" description="Helical" evidence="6">
    <location>
        <begin position="292"/>
        <end position="314"/>
    </location>
</feature>
<feature type="transmembrane region" description="Helical" evidence="6">
    <location>
        <begin position="321"/>
        <end position="346"/>
    </location>
</feature>
<evidence type="ECO:0000256" key="1">
    <source>
        <dbReference type="ARBA" id="ARBA00004651"/>
    </source>
</evidence>
<dbReference type="Proteomes" id="UP001150830">
    <property type="component" value="Unassembled WGS sequence"/>
</dbReference>
<sequence>MNTTTAVANETQTHEQITPSGGWLNWLKVAGLVYLLLVAVALIGSGFKTASGDQAKELFAFASDPLTALIVGTVATALIQSSSTVTSIIVGLVAGGLPVTVAIPMIMGANIGTTITNTIVSLGHVNRGEEFRRAFAAATVHDFFNLICVVMFLPLEIMFGFLEKVSGFMASMLVGADSMSMHGFDFIKPLVKPPITLLETAFSSFASTQMTGILMVVAGIVAIFLVITLIGKLLKVLLVGKAREILHSAVGRGPVSGIASGTLMTVLVQSSSTTTSLIVPLAGSGVFTLRQIYPFTLGANIGTCITALLAATAVSGEHTVLALQIALVHLSYNVIGVAVIYSIPFLRNIPLKAAQGLADLTMKNKLYAGAYILGVFFVIPLLLIGGKQLLA</sequence>
<gene>
    <name evidence="7" type="ORF">OUO13_18160</name>
</gene>
<evidence type="ECO:0000313" key="8">
    <source>
        <dbReference type="Proteomes" id="UP001150830"/>
    </source>
</evidence>
<accession>A0A9X3EQN1</accession>
<reference evidence="7" key="1">
    <citation type="submission" date="2022-11" db="EMBL/GenBank/DDBJ databases">
        <title>Parathalassolutuus dongxingensis gen. nov., sp. nov., a novel member of family Oceanospirillaceae isolated from a coastal shrimp pond in Guangxi, China.</title>
        <authorList>
            <person name="Chen H."/>
        </authorList>
    </citation>
    <scope>NUCLEOTIDE SEQUENCE</scope>
    <source>
        <strain evidence="7">G-43</strain>
    </source>
</reference>
<feature type="transmembrane region" description="Helical" evidence="6">
    <location>
        <begin position="143"/>
        <end position="162"/>
    </location>
</feature>
<keyword evidence="5 6" id="KW-0472">Membrane</keyword>
<feature type="transmembrane region" description="Helical" evidence="6">
    <location>
        <begin position="212"/>
        <end position="234"/>
    </location>
</feature>
<dbReference type="PANTHER" id="PTHR10010">
    <property type="entry name" value="SOLUTE CARRIER FAMILY 34 SODIUM PHOSPHATE , MEMBER 2-RELATED"/>
    <property type="match status" value="1"/>
</dbReference>
<keyword evidence="4 6" id="KW-1133">Transmembrane helix</keyword>
<dbReference type="PANTHER" id="PTHR10010:SF46">
    <property type="entry name" value="SODIUM-DEPENDENT PHOSPHATE TRANSPORT PROTEIN 2B"/>
    <property type="match status" value="1"/>
</dbReference>
<dbReference type="EMBL" id="JAPNOA010000058">
    <property type="protein sequence ID" value="MCY0967108.1"/>
    <property type="molecule type" value="Genomic_DNA"/>
</dbReference>
<dbReference type="Pfam" id="PF02690">
    <property type="entry name" value="Na_Pi_cotrans"/>
    <property type="match status" value="2"/>
</dbReference>
<dbReference type="NCBIfam" id="NF037997">
    <property type="entry name" value="Na_Pi_symport"/>
    <property type="match status" value="2"/>
</dbReference>
<dbReference type="GO" id="GO:0044341">
    <property type="term" value="P:sodium-dependent phosphate transport"/>
    <property type="evidence" value="ECO:0007669"/>
    <property type="project" value="InterPro"/>
</dbReference>
<evidence type="ECO:0000256" key="6">
    <source>
        <dbReference type="SAM" id="Phobius"/>
    </source>
</evidence>
<protein>
    <submittedName>
        <fullName evidence="7">Na/Pi symporter</fullName>
    </submittedName>
</protein>
<keyword evidence="2" id="KW-1003">Cell membrane</keyword>
<dbReference type="RefSeq" id="WP_283175313.1">
    <property type="nucleotide sequence ID" value="NZ_JAPNOA010000058.1"/>
</dbReference>
<name>A0A9X3EQN1_9GAMM</name>
<feature type="transmembrane region" description="Helical" evidence="6">
    <location>
        <begin position="59"/>
        <end position="79"/>
    </location>
</feature>
<evidence type="ECO:0000313" key="7">
    <source>
        <dbReference type="EMBL" id="MCY0967108.1"/>
    </source>
</evidence>
<proteinExistence type="predicted"/>
<dbReference type="InterPro" id="IPR003841">
    <property type="entry name" value="Na/Pi_transpt"/>
</dbReference>
<keyword evidence="3 6" id="KW-0812">Transmembrane</keyword>
<evidence type="ECO:0000256" key="5">
    <source>
        <dbReference type="ARBA" id="ARBA00023136"/>
    </source>
</evidence>
<dbReference type="GO" id="GO:0005886">
    <property type="term" value="C:plasma membrane"/>
    <property type="evidence" value="ECO:0007669"/>
    <property type="project" value="UniProtKB-SubCell"/>
</dbReference>
<feature type="transmembrane region" description="Helical" evidence="6">
    <location>
        <begin position="366"/>
        <end position="385"/>
    </location>
</feature>
<evidence type="ECO:0000256" key="4">
    <source>
        <dbReference type="ARBA" id="ARBA00022989"/>
    </source>
</evidence>